<evidence type="ECO:0000256" key="1">
    <source>
        <dbReference type="SAM" id="Phobius"/>
    </source>
</evidence>
<dbReference type="eggNOG" id="ENOG5030AKV">
    <property type="taxonomic scope" value="Bacteria"/>
</dbReference>
<sequence>MLLLLILPVLVAGFLACHIHPVHSYKLHRYEGQYLYLKSAELGLECFALAFALGVFSHYQLPNSLTAGCFSVNIAVSKQLANAMMAMGTKDEDEALKLAWFFILSALTFLAAFIIKIWATIRLRLRFGTWDTKVFVIGKLLEDSPLDNLLFNLSLQRDKYVMLTMNDRKVYVGKVIDLGEPTETNGMDQDISIMPLMSGYREKDNLKVEFTTFYEEVDADIYLSLRQEAILSATEFDFTAYQRWNPPKEGGTQSDTGST</sequence>
<dbReference type="OrthoDB" id="6058926at2"/>
<feature type="transmembrane region" description="Helical" evidence="1">
    <location>
        <begin position="98"/>
        <end position="119"/>
    </location>
</feature>
<dbReference type="Proteomes" id="UP000001844">
    <property type="component" value="Chromosome"/>
</dbReference>
<dbReference type="EMBL" id="CP001798">
    <property type="protein sequence ID" value="ADE16116.1"/>
    <property type="molecule type" value="Genomic_DNA"/>
</dbReference>
<proteinExistence type="predicted"/>
<gene>
    <name evidence="2" type="ordered locus">Nhal_3063</name>
</gene>
<keyword evidence="3" id="KW-1185">Reference proteome</keyword>
<dbReference type="KEGG" id="nhl:Nhal_3063"/>
<dbReference type="RefSeq" id="WP_013033966.1">
    <property type="nucleotide sequence ID" value="NC_013960.1"/>
</dbReference>
<accession>D5BZA2</accession>
<dbReference type="HOGENOM" id="CLU_082392_0_0_6"/>
<evidence type="ECO:0000313" key="3">
    <source>
        <dbReference type="Proteomes" id="UP000001844"/>
    </source>
</evidence>
<keyword evidence="1" id="KW-0472">Membrane</keyword>
<evidence type="ECO:0000313" key="2">
    <source>
        <dbReference type="EMBL" id="ADE16116.1"/>
    </source>
</evidence>
<keyword evidence="1" id="KW-1133">Transmembrane helix</keyword>
<dbReference type="AlphaFoldDB" id="D5BZA2"/>
<reference evidence="3" key="1">
    <citation type="submission" date="2010-04" db="EMBL/GenBank/DDBJ databases">
        <title>Complete genome sequence of Nitrosococcus halophilus Nc4, a salt-adapted, aerobic obligate ammonia-oxidizing sulfur purple bacterium.</title>
        <authorList>
            <consortium name="US DOE Joint Genome Institute"/>
            <person name="Campbell M.A."/>
            <person name="Malfatti S.A."/>
            <person name="Chain P.S.G."/>
            <person name="Heidelberg J.F."/>
            <person name="Ward B.B."/>
            <person name="Klotz M.G."/>
        </authorList>
    </citation>
    <scope>NUCLEOTIDE SEQUENCE [LARGE SCALE GENOMIC DNA]</scope>
    <source>
        <strain evidence="3">Nc4</strain>
    </source>
</reference>
<protein>
    <submittedName>
        <fullName evidence="2">Uncharacterized protein</fullName>
    </submittedName>
</protein>
<organism evidence="2 3">
    <name type="scientific">Nitrosococcus halophilus (strain Nc4)</name>
    <dbReference type="NCBI Taxonomy" id="472759"/>
    <lineage>
        <taxon>Bacteria</taxon>
        <taxon>Pseudomonadati</taxon>
        <taxon>Pseudomonadota</taxon>
        <taxon>Gammaproteobacteria</taxon>
        <taxon>Chromatiales</taxon>
        <taxon>Chromatiaceae</taxon>
        <taxon>Nitrosococcus</taxon>
    </lineage>
</organism>
<name>D5BZA2_NITHN</name>
<keyword evidence="1" id="KW-0812">Transmembrane</keyword>